<protein>
    <submittedName>
        <fullName evidence="2">DUF1850 domain-containing protein</fullName>
    </submittedName>
</protein>
<comment type="caution">
    <text evidence="2">The sequence shown here is derived from an EMBL/GenBank/DDBJ whole genome shotgun (WGS) entry which is preliminary data.</text>
</comment>
<feature type="transmembrane region" description="Helical" evidence="1">
    <location>
        <begin position="25"/>
        <end position="45"/>
    </location>
</feature>
<keyword evidence="1" id="KW-0472">Membrane</keyword>
<evidence type="ECO:0000313" key="2">
    <source>
        <dbReference type="EMBL" id="TSJ65237.1"/>
    </source>
</evidence>
<evidence type="ECO:0000313" key="3">
    <source>
        <dbReference type="Proteomes" id="UP000316425"/>
    </source>
</evidence>
<name>A0A556PLI4_9BACI</name>
<gene>
    <name evidence="2" type="ORF">FPQ13_07860</name>
</gene>
<keyword evidence="1" id="KW-0812">Transmembrane</keyword>
<dbReference type="InterPro" id="IPR015001">
    <property type="entry name" value="DUF1850"/>
</dbReference>
<evidence type="ECO:0000256" key="1">
    <source>
        <dbReference type="SAM" id="Phobius"/>
    </source>
</evidence>
<keyword evidence="1" id="KW-1133">Transmembrane helix</keyword>
<dbReference type="Proteomes" id="UP000316425">
    <property type="component" value="Unassembled WGS sequence"/>
</dbReference>
<sequence length="190" mass="22224">MSSNSLDRATNRKALLSSNAFLKKIKWLILIILLFIIFLAVILFSQSTYLLQIEKVENSEILWEAEIEENEWFAHEYIHSVEKSPVIEKFKYDSSGKILTMESWTKSFGAGMPYERKGTVEMVDGYFVIKDLNKPIHDNKLLMQPSDLFPHKFYFKDQEITLSEEPFIKNVIEIKVSELTGFERITNLFN</sequence>
<dbReference type="Pfam" id="PF08905">
    <property type="entry name" value="DUF1850"/>
    <property type="match status" value="1"/>
</dbReference>
<dbReference type="OrthoDB" id="4304at2"/>
<keyword evidence="3" id="KW-1185">Reference proteome</keyword>
<reference evidence="2 3" key="1">
    <citation type="submission" date="2019-07" db="EMBL/GenBank/DDBJ databases">
        <title>Allobacillus sp. nov. SKP isolated from shrimp paste of Euphausiacea.</title>
        <authorList>
            <person name="Kanchanasin P."/>
            <person name="Tanasupawat S."/>
            <person name="Shi W."/>
            <person name="Wu L."/>
            <person name="Ma J."/>
        </authorList>
    </citation>
    <scope>NUCLEOTIDE SEQUENCE [LARGE SCALE GENOMIC DNA]</scope>
    <source>
        <strain evidence="2 3">SKP4-8</strain>
    </source>
</reference>
<proteinExistence type="predicted"/>
<organism evidence="2 3">
    <name type="scientific">Allobacillus salarius</name>
    <dbReference type="NCBI Taxonomy" id="1955272"/>
    <lineage>
        <taxon>Bacteria</taxon>
        <taxon>Bacillati</taxon>
        <taxon>Bacillota</taxon>
        <taxon>Bacilli</taxon>
        <taxon>Bacillales</taxon>
        <taxon>Bacillaceae</taxon>
        <taxon>Allobacillus</taxon>
    </lineage>
</organism>
<dbReference type="AlphaFoldDB" id="A0A556PLI4"/>
<accession>A0A556PLI4</accession>
<dbReference type="EMBL" id="VMHE01000011">
    <property type="protein sequence ID" value="TSJ65237.1"/>
    <property type="molecule type" value="Genomic_DNA"/>
</dbReference>